<dbReference type="RefSeq" id="WP_176785398.1">
    <property type="nucleotide sequence ID" value="NZ_FNGS01000001.1"/>
</dbReference>
<dbReference type="AlphaFoldDB" id="A0A1G9HVP2"/>
<evidence type="ECO:0000256" key="1">
    <source>
        <dbReference type="ARBA" id="ARBA00004613"/>
    </source>
</evidence>
<dbReference type="InterPro" id="IPR013783">
    <property type="entry name" value="Ig-like_fold"/>
</dbReference>
<dbReference type="InterPro" id="IPR033764">
    <property type="entry name" value="Sdr_B"/>
</dbReference>
<evidence type="ECO:0000313" key="5">
    <source>
        <dbReference type="EMBL" id="SDL17077.1"/>
    </source>
</evidence>
<dbReference type="InterPro" id="IPR026444">
    <property type="entry name" value="Secre_tail"/>
</dbReference>
<organism evidence="5 6">
    <name type="scientific">Siphonobacter aquaeclarae</name>
    <dbReference type="NCBI Taxonomy" id="563176"/>
    <lineage>
        <taxon>Bacteria</taxon>
        <taxon>Pseudomonadati</taxon>
        <taxon>Bacteroidota</taxon>
        <taxon>Cytophagia</taxon>
        <taxon>Cytophagales</taxon>
        <taxon>Cytophagaceae</taxon>
        <taxon>Siphonobacter</taxon>
    </lineage>
</organism>
<dbReference type="Gene3D" id="2.60.40.10">
    <property type="entry name" value="Immunoglobulins"/>
    <property type="match status" value="2"/>
</dbReference>
<proteinExistence type="predicted"/>
<keyword evidence="2" id="KW-0964">Secreted</keyword>
<evidence type="ECO:0000313" key="6">
    <source>
        <dbReference type="Proteomes" id="UP000198901"/>
    </source>
</evidence>
<comment type="subcellular location">
    <subcellularLocation>
        <location evidence="1">Secreted</location>
    </subcellularLocation>
</comment>
<keyword evidence="3" id="KW-0732">Signal</keyword>
<feature type="domain" description="SD-repeat containing protein B" evidence="4">
    <location>
        <begin position="23"/>
        <end position="91"/>
    </location>
</feature>
<reference evidence="5 6" key="1">
    <citation type="submission" date="2016-10" db="EMBL/GenBank/DDBJ databases">
        <authorList>
            <person name="de Groot N.N."/>
        </authorList>
    </citation>
    <scope>NUCLEOTIDE SEQUENCE [LARGE SCALE GENOMIC DNA]</scope>
    <source>
        <strain evidence="5 6">DSM 21668</strain>
    </source>
</reference>
<sequence>MFLILALAGSGAYAQIPSLTSSVSGYVWQEAGTPNGTKDSGEKVIQGILVELIDPVTEELVSSTLTDATGKYVLHTNPGTYAVRYTYPTDGYTDQLEPANVTVAAEENKEIAGLGLIPVPQTLTYCTGKVPTVTTWNETFTLPRFDPALGTLGTVRVFSTESVYHQRIGIENKGSADAYNVIVGGRVQMTMPVTGTPFTTQTEVSVEGTLDAYDGVEDYAGLSGVSYFNQYASSTNNRTYSTTTQKAAFTGTGTFSVPTTSQSTTSVVGGGNLGYQVLTDVAAGLCVVYTFTNPLPVRLVSFTAKPADNNVQLAWSTASELNNAYFEVQHSTDTRQFEALGTIQGRGTTNATQQYSFTHKNPDPSTIHYYRLKQVDNDGTYTYSNTRSVEPNGYKGVVLRVASNPVTGAELRALVEYDDTSLEPGTTLQLYNLNGKLVGEQRVELKKGINEVRFNTGELPKGMYLLSLRNPALVTIKSVKAVLR</sequence>
<protein>
    <submittedName>
        <fullName evidence="5">Por secretion system C-terminal sorting domain-containing protein</fullName>
    </submittedName>
</protein>
<dbReference type="NCBIfam" id="TIGR04183">
    <property type="entry name" value="Por_Secre_tail"/>
    <property type="match status" value="1"/>
</dbReference>
<dbReference type="EMBL" id="FNGS01000001">
    <property type="protein sequence ID" value="SDL17077.1"/>
    <property type="molecule type" value="Genomic_DNA"/>
</dbReference>
<evidence type="ECO:0000259" key="4">
    <source>
        <dbReference type="Pfam" id="PF17210"/>
    </source>
</evidence>
<evidence type="ECO:0000256" key="2">
    <source>
        <dbReference type="ARBA" id="ARBA00022525"/>
    </source>
</evidence>
<name>A0A1G9HVP2_9BACT</name>
<dbReference type="Proteomes" id="UP000198901">
    <property type="component" value="Unassembled WGS sequence"/>
</dbReference>
<gene>
    <name evidence="5" type="ORF">SAMN04488090_0229</name>
</gene>
<dbReference type="SUPFAM" id="SSF49478">
    <property type="entry name" value="Cna protein B-type domain"/>
    <property type="match status" value="1"/>
</dbReference>
<dbReference type="STRING" id="563176.SAMN04488090_0229"/>
<dbReference type="GO" id="GO:0005576">
    <property type="term" value="C:extracellular region"/>
    <property type="evidence" value="ECO:0007669"/>
    <property type="project" value="UniProtKB-SubCell"/>
</dbReference>
<keyword evidence="6" id="KW-1185">Reference proteome</keyword>
<dbReference type="Pfam" id="PF17210">
    <property type="entry name" value="SdrD_B"/>
    <property type="match status" value="1"/>
</dbReference>
<dbReference type="NCBIfam" id="NF033208">
    <property type="entry name" value="choice_anch_E"/>
    <property type="match status" value="1"/>
</dbReference>
<accession>A0A1G9HVP2</accession>
<evidence type="ECO:0000256" key="3">
    <source>
        <dbReference type="ARBA" id="ARBA00022729"/>
    </source>
</evidence>